<dbReference type="InterPro" id="IPR019734">
    <property type="entry name" value="TPR_rpt"/>
</dbReference>
<dbReference type="PROSITE" id="PS50005">
    <property type="entry name" value="TPR"/>
    <property type="match status" value="1"/>
</dbReference>
<gene>
    <name evidence="3" type="ORF">C3L24_00850</name>
</gene>
<keyword evidence="1" id="KW-0802">TPR repeat</keyword>
<evidence type="ECO:0000313" key="4">
    <source>
        <dbReference type="Proteomes" id="UP000250928"/>
    </source>
</evidence>
<feature type="repeat" description="TPR" evidence="1">
    <location>
        <begin position="34"/>
        <end position="67"/>
    </location>
</feature>
<comment type="caution">
    <text evidence="3">The sequence shown here is derived from an EMBL/GenBank/DDBJ whole genome shotgun (WGS) entry which is preliminary data.</text>
</comment>
<proteinExistence type="predicted"/>
<accession>A0A6N4E807</accession>
<feature type="region of interest" description="Disordered" evidence="2">
    <location>
        <begin position="225"/>
        <end position="254"/>
    </location>
</feature>
<evidence type="ECO:0000256" key="1">
    <source>
        <dbReference type="PROSITE-ProRule" id="PRU00339"/>
    </source>
</evidence>
<protein>
    <recommendedName>
        <fullName evidence="5">Tetratricopeptide repeat protein</fullName>
    </recommendedName>
</protein>
<dbReference type="SUPFAM" id="SSF48452">
    <property type="entry name" value="TPR-like"/>
    <property type="match status" value="1"/>
</dbReference>
<dbReference type="Gene3D" id="1.25.40.10">
    <property type="entry name" value="Tetratricopeptide repeat domain"/>
    <property type="match status" value="1"/>
</dbReference>
<organism evidence="3 4">
    <name type="scientific">Candidatus Sedimenticola endophacoides</name>
    <dbReference type="NCBI Taxonomy" id="2548426"/>
    <lineage>
        <taxon>Bacteria</taxon>
        <taxon>Pseudomonadati</taxon>
        <taxon>Pseudomonadota</taxon>
        <taxon>Gammaproteobacteria</taxon>
        <taxon>Chromatiales</taxon>
        <taxon>Sedimenticolaceae</taxon>
        <taxon>Sedimenticola</taxon>
    </lineage>
</organism>
<dbReference type="AlphaFoldDB" id="A0A6N4E807"/>
<dbReference type="InterPro" id="IPR011990">
    <property type="entry name" value="TPR-like_helical_dom_sf"/>
</dbReference>
<name>A0A6N4E807_9GAMM</name>
<dbReference type="SMART" id="SM00028">
    <property type="entry name" value="TPR"/>
    <property type="match status" value="2"/>
</dbReference>
<evidence type="ECO:0000313" key="3">
    <source>
        <dbReference type="EMBL" id="PUE05585.1"/>
    </source>
</evidence>
<feature type="non-terminal residue" evidence="3">
    <location>
        <position position="254"/>
    </location>
</feature>
<reference evidence="3 4" key="1">
    <citation type="submission" date="2018-01" db="EMBL/GenBank/DDBJ databases">
        <title>Novel co-symbiosis in the lucinid bivalve Phacoides pectinatus.</title>
        <authorList>
            <person name="Lim S.J."/>
            <person name="Davis B.G."/>
            <person name="Gill D.E."/>
            <person name="Engel A.S."/>
            <person name="Anderson L.C."/>
            <person name="Campbell B.J."/>
        </authorList>
    </citation>
    <scope>NUCLEOTIDE SEQUENCE [LARGE SCALE GENOMIC DNA]</scope>
    <source>
        <strain evidence="3">N3_P5</strain>
    </source>
</reference>
<evidence type="ECO:0008006" key="5">
    <source>
        <dbReference type="Google" id="ProtNLM"/>
    </source>
</evidence>
<evidence type="ECO:0000256" key="2">
    <source>
        <dbReference type="SAM" id="MobiDB-lite"/>
    </source>
</evidence>
<dbReference type="Proteomes" id="UP000250928">
    <property type="component" value="Unassembled WGS sequence"/>
</dbReference>
<dbReference type="EMBL" id="PQCO01000062">
    <property type="protein sequence ID" value="PUE05585.1"/>
    <property type="molecule type" value="Genomic_DNA"/>
</dbReference>
<sequence>MAERLLPRLLPPILVMTLAWAGWGLYGANREPPLQRELAAAARYLEDGHLEQAADGFARALEMDPGHTGALRGRALALMQLGAQWQWAAHDRVPSPRTQELEAQARDLYRQALALYDRAIPAATAGGETARTLGVSHANRGILKDRMGDYPGALADYQLAMELAPAASRGPGPLTRFLRNQPEPPPDIADRAGYIRRQLALPPAQRRLRNLEAQECRYLVKDFGTSQSPKSTRQRDSRYCPDRPALITTPSRTL</sequence>